<evidence type="ECO:0008006" key="3">
    <source>
        <dbReference type="Google" id="ProtNLM"/>
    </source>
</evidence>
<dbReference type="GeneID" id="92858416"/>
<dbReference type="Gene3D" id="2.60.40.10">
    <property type="entry name" value="Immunoglobulins"/>
    <property type="match status" value="1"/>
</dbReference>
<dbReference type="InterPro" id="IPR013783">
    <property type="entry name" value="Ig-like_fold"/>
</dbReference>
<gene>
    <name evidence="1" type="ORF">CacPP4_17250</name>
</gene>
<dbReference type="RefSeq" id="WP_002519633.1">
    <property type="nucleotide sequence ID" value="NZ_AP019723.1"/>
</dbReference>
<accession>A0ABM7H0W5</accession>
<name>A0ABM7H0W5_CUTAC</name>
<protein>
    <recommendedName>
        <fullName evidence="3">Fibronectin type III domain-containing protein</fullName>
    </recommendedName>
</protein>
<organism evidence="1 2">
    <name type="scientific">Cutibacterium acnes subsp. acnes</name>
    <dbReference type="NCBI Taxonomy" id="1734925"/>
    <lineage>
        <taxon>Bacteria</taxon>
        <taxon>Bacillati</taxon>
        <taxon>Actinomycetota</taxon>
        <taxon>Actinomycetes</taxon>
        <taxon>Propionibacteriales</taxon>
        <taxon>Propionibacteriaceae</taxon>
        <taxon>Cutibacterium</taxon>
    </lineage>
</organism>
<dbReference type="Gene3D" id="2.60.120.260">
    <property type="entry name" value="Galactose-binding domain-like"/>
    <property type="match status" value="1"/>
</dbReference>
<evidence type="ECO:0000313" key="2">
    <source>
        <dbReference type="Proteomes" id="UP000318594"/>
    </source>
</evidence>
<dbReference type="Proteomes" id="UP000318594">
    <property type="component" value="Chromosome"/>
</dbReference>
<dbReference type="SUPFAM" id="SSF49265">
    <property type="entry name" value="Fibronectin type III"/>
    <property type="match status" value="1"/>
</dbReference>
<sequence length="140" mass="14775">MTCPGSGVKGGWHTSTLRLGRFAGRTLTTLGLQFAPAPDYQMNVGAISVRDGSGVPAAPSEVQLDTVYDDGQAILSWHAAPFDDVAGYVVESMGPDGKIVHLASGYTDLAYLKAVPKKTGKVTFRVRAVGHDGQMSAPRR</sequence>
<keyword evidence="2" id="KW-1185">Reference proteome</keyword>
<evidence type="ECO:0000313" key="1">
    <source>
        <dbReference type="EMBL" id="BBK85110.1"/>
    </source>
</evidence>
<reference evidence="1 2" key="1">
    <citation type="submission" date="2019-06" db="EMBL/GenBank/DDBJ databases">
        <title>Complete genome sequence of Cutibacterium acnes subsp. acnes NBRC 107605.</title>
        <authorList>
            <person name="Miura T."/>
            <person name="Furukawa M."/>
            <person name="Shimamura M."/>
            <person name="Ohyama Y."/>
            <person name="Yamazoe A."/>
            <person name="Kawasaki H."/>
        </authorList>
    </citation>
    <scope>NUCLEOTIDE SEQUENCE [LARGE SCALE GENOMIC DNA]</scope>
    <source>
        <strain evidence="1 2">NBRC 107605</strain>
    </source>
</reference>
<dbReference type="InterPro" id="IPR036116">
    <property type="entry name" value="FN3_sf"/>
</dbReference>
<dbReference type="EMBL" id="AP019723">
    <property type="protein sequence ID" value="BBK85110.1"/>
    <property type="molecule type" value="Genomic_DNA"/>
</dbReference>
<proteinExistence type="predicted"/>